<dbReference type="SMART" id="SM00368">
    <property type="entry name" value="LRR_RI"/>
    <property type="match status" value="7"/>
</dbReference>
<dbReference type="GO" id="GO:0005938">
    <property type="term" value="C:cell cortex"/>
    <property type="evidence" value="ECO:0007669"/>
    <property type="project" value="TreeGrafter"/>
</dbReference>
<proteinExistence type="predicted"/>
<dbReference type="InterPro" id="IPR032675">
    <property type="entry name" value="LRR_dom_sf"/>
</dbReference>
<dbReference type="GeneTree" id="ENSGT00940000162898"/>
<reference evidence="1" key="1">
    <citation type="submission" date="2025-08" db="UniProtKB">
        <authorList>
            <consortium name="Ensembl"/>
        </authorList>
    </citation>
    <scope>IDENTIFICATION</scope>
</reference>
<dbReference type="PANTHER" id="PTHR45690">
    <property type="entry name" value="NACHT, LRR AND PYD DOMAINS-CONTAINING PROTEIN 12"/>
    <property type="match status" value="1"/>
</dbReference>
<dbReference type="Ensembl" id="ENSPSMT00000041786.1">
    <property type="protein sequence ID" value="ENSPSMP00000036265.1"/>
    <property type="gene ID" value="ENSPSMG00000024952.1"/>
</dbReference>
<keyword evidence="2" id="KW-1185">Reference proteome</keyword>
<protein>
    <submittedName>
        <fullName evidence="1">Uncharacterized protein</fullName>
    </submittedName>
</protein>
<dbReference type="Gene3D" id="3.80.10.10">
    <property type="entry name" value="Ribonuclease Inhibitor"/>
    <property type="match status" value="2"/>
</dbReference>
<dbReference type="GO" id="GO:0005739">
    <property type="term" value="C:mitochondrion"/>
    <property type="evidence" value="ECO:0007669"/>
    <property type="project" value="TreeGrafter"/>
</dbReference>
<dbReference type="GO" id="GO:0050727">
    <property type="term" value="P:regulation of inflammatory response"/>
    <property type="evidence" value="ECO:0007669"/>
    <property type="project" value="TreeGrafter"/>
</dbReference>
<evidence type="ECO:0000313" key="2">
    <source>
        <dbReference type="Proteomes" id="UP000694414"/>
    </source>
</evidence>
<dbReference type="SUPFAM" id="SSF52047">
    <property type="entry name" value="RNI-like"/>
    <property type="match status" value="1"/>
</dbReference>
<dbReference type="InterPro" id="IPR001611">
    <property type="entry name" value="Leu-rich_rpt"/>
</dbReference>
<dbReference type="GO" id="GO:0005634">
    <property type="term" value="C:nucleus"/>
    <property type="evidence" value="ECO:0007669"/>
    <property type="project" value="TreeGrafter"/>
</dbReference>
<dbReference type="GO" id="GO:0005829">
    <property type="term" value="C:cytosol"/>
    <property type="evidence" value="ECO:0007669"/>
    <property type="project" value="TreeGrafter"/>
</dbReference>
<accession>A0A8C9B417</accession>
<dbReference type="Pfam" id="PF13516">
    <property type="entry name" value="LRR_6"/>
    <property type="match status" value="4"/>
</dbReference>
<name>A0A8C9B417_PROSS</name>
<dbReference type="Proteomes" id="UP000694414">
    <property type="component" value="Unplaced"/>
</dbReference>
<sequence length="267" mass="28406">MLNSDVSILCGKERGASPHSPSGLSSCRLERCSLTAVGCHALASALDSNRSLTHLCLSYNHLGNEGLYPLCQSISLPSCSLQRLILQQCGLKVTSCDFLATALMGNARLTHLSLNWNPLQDEGVSLLCKVMLKPWCQLQDLELVGCQLTAACCTDLSCVITRGKRLKSLDLAANAVGDSGVAVLCEGLKHEKDSLRRLGLQACGLTSNCCDILSSTLSCNQSLTSLNLVQNSFSPEGMVKLCSTFAHPICNLRVIGTIGEPAVCCFA</sequence>
<dbReference type="AlphaFoldDB" id="A0A8C9B417"/>
<evidence type="ECO:0000313" key="1">
    <source>
        <dbReference type="Ensembl" id="ENSPSMP00000036265.1"/>
    </source>
</evidence>
<dbReference type="GO" id="GO:0106333">
    <property type="term" value="C:subcortical maternal complex"/>
    <property type="evidence" value="ECO:0007669"/>
    <property type="project" value="TreeGrafter"/>
</dbReference>
<organism evidence="1 2">
    <name type="scientific">Prolemur simus</name>
    <name type="common">Greater bamboo lemur</name>
    <name type="synonym">Hapalemur simus</name>
    <dbReference type="NCBI Taxonomy" id="1328070"/>
    <lineage>
        <taxon>Eukaryota</taxon>
        <taxon>Metazoa</taxon>
        <taxon>Chordata</taxon>
        <taxon>Craniata</taxon>
        <taxon>Vertebrata</taxon>
        <taxon>Euteleostomi</taxon>
        <taxon>Mammalia</taxon>
        <taxon>Eutheria</taxon>
        <taxon>Euarchontoglires</taxon>
        <taxon>Primates</taxon>
        <taxon>Strepsirrhini</taxon>
        <taxon>Lemuriformes</taxon>
        <taxon>Lemuridae</taxon>
        <taxon>Prolemur</taxon>
    </lineage>
</organism>
<dbReference type="PANTHER" id="PTHR45690:SF7">
    <property type="entry name" value="NACHT, LRR AND PYD DOMAINS-CONTAINING PROTEIN 5"/>
    <property type="match status" value="1"/>
</dbReference>
<dbReference type="InterPro" id="IPR050637">
    <property type="entry name" value="NLRP_innate_immun_reg"/>
</dbReference>
<reference evidence="1" key="2">
    <citation type="submission" date="2025-09" db="UniProtKB">
        <authorList>
            <consortium name="Ensembl"/>
        </authorList>
    </citation>
    <scope>IDENTIFICATION</scope>
</reference>